<evidence type="ECO:0000256" key="4">
    <source>
        <dbReference type="ARBA" id="ARBA00022728"/>
    </source>
</evidence>
<dbReference type="EMBL" id="WVTB01000100">
    <property type="protein sequence ID" value="KAF3798246.1"/>
    <property type="molecule type" value="Genomic_DNA"/>
</dbReference>
<dbReference type="GO" id="GO:0000398">
    <property type="term" value="P:mRNA splicing, via spliceosome"/>
    <property type="evidence" value="ECO:0007669"/>
    <property type="project" value="InterPro"/>
</dbReference>
<feature type="compositionally biased region" description="Basic and acidic residues" evidence="10">
    <location>
        <begin position="240"/>
        <end position="255"/>
    </location>
</feature>
<reference evidence="12" key="1">
    <citation type="journal article" date="2020" name="Phytopathology">
        <title>Genome sequence and comparative analysis of Colletotrichum gloeosporioides isolated from Liriodendron leaves.</title>
        <authorList>
            <person name="Fu F.F."/>
            <person name="Hao Z."/>
            <person name="Wang P."/>
            <person name="Lu Y."/>
            <person name="Xue L.J."/>
            <person name="Wei G."/>
            <person name="Tian Y."/>
            <person name="Baishi H."/>
            <person name="Xu H."/>
            <person name="Shi J."/>
            <person name="Cheng T."/>
            <person name="Wang G."/>
            <person name="Yi Y."/>
            <person name="Chen J."/>
        </authorList>
    </citation>
    <scope>NUCLEOTIDE SEQUENCE</scope>
    <source>
        <strain evidence="12">Lc1</strain>
    </source>
</reference>
<dbReference type="InterPro" id="IPR047575">
    <property type="entry name" value="Sm"/>
</dbReference>
<evidence type="ECO:0000256" key="1">
    <source>
        <dbReference type="ARBA" id="ARBA00004123"/>
    </source>
</evidence>
<feature type="compositionally biased region" description="Basic and acidic residues" evidence="10">
    <location>
        <begin position="137"/>
        <end position="149"/>
    </location>
</feature>
<keyword evidence="6" id="KW-0694">RNA-binding</keyword>
<dbReference type="Pfam" id="PF01423">
    <property type="entry name" value="LSM"/>
    <property type="match status" value="1"/>
</dbReference>
<dbReference type="GeneID" id="69015270"/>
<feature type="region of interest" description="Disordered" evidence="10">
    <location>
        <begin position="750"/>
        <end position="771"/>
    </location>
</feature>
<evidence type="ECO:0000256" key="7">
    <source>
        <dbReference type="ARBA" id="ARBA00023187"/>
    </source>
</evidence>
<keyword evidence="5" id="KW-0677">Repeat</keyword>
<dbReference type="GO" id="GO:0003723">
    <property type="term" value="F:RNA binding"/>
    <property type="evidence" value="ECO:0007669"/>
    <property type="project" value="UniProtKB-KW"/>
</dbReference>
<dbReference type="CDD" id="cd01723">
    <property type="entry name" value="LSm4"/>
    <property type="match status" value="1"/>
</dbReference>
<evidence type="ECO:0000256" key="6">
    <source>
        <dbReference type="ARBA" id="ARBA00022884"/>
    </source>
</evidence>
<keyword evidence="7" id="KW-0508">mRNA splicing</keyword>
<dbReference type="Proteomes" id="UP000613401">
    <property type="component" value="Unassembled WGS sequence"/>
</dbReference>
<dbReference type="GO" id="GO:0005681">
    <property type="term" value="C:spliceosomal complex"/>
    <property type="evidence" value="ECO:0007669"/>
    <property type="project" value="UniProtKB-KW"/>
</dbReference>
<comment type="similarity">
    <text evidence="2">Belongs to the snRNP Sm proteins family.</text>
</comment>
<keyword evidence="13" id="KW-1185">Reference proteome</keyword>
<keyword evidence="4" id="KW-0747">Spliceosome</keyword>
<evidence type="ECO:0000313" key="12">
    <source>
        <dbReference type="EMBL" id="KAF3798246.1"/>
    </source>
</evidence>
<evidence type="ECO:0000313" key="13">
    <source>
        <dbReference type="Proteomes" id="UP000613401"/>
    </source>
</evidence>
<dbReference type="InterPro" id="IPR011990">
    <property type="entry name" value="TPR-like_helical_dom_sf"/>
</dbReference>
<evidence type="ECO:0000256" key="10">
    <source>
        <dbReference type="SAM" id="MobiDB-lite"/>
    </source>
</evidence>
<dbReference type="AlphaFoldDB" id="A0A8H4FDV9"/>
<evidence type="ECO:0000256" key="5">
    <source>
        <dbReference type="ARBA" id="ARBA00022737"/>
    </source>
</evidence>
<evidence type="ECO:0000256" key="9">
    <source>
        <dbReference type="ARBA" id="ARBA00023274"/>
    </source>
</evidence>
<comment type="caution">
    <text evidence="12">The sequence shown here is derived from an EMBL/GenBank/DDBJ whole genome shotgun (WGS) entry which is preliminary data.</text>
</comment>
<sequence>MVRMPAPALMPRERRGDCDSDVLFAFGAACFANAVPVSQLPLGLLNAAQGHPMLVELKNGETLNGHLVMCDTWMNLTLKEVVQTSPEGDKFVKIPEVYVKGNNIKYLRVPDDIIDLVKENQQNNQGGFRGGRGGQSRGDHGGRGGDRGRGRGQRGGLFDGLWRCLCPSVDAHAAAKLLSSPAIARPSPATRLRFPSTLTNRPRAVRTQCRRYGAGAYRKAATQKELEDARSRLVPVEDEPPARQRPRDPSKPDPIEALRAAPEAAVYEALEVLRGQPKSFDKVATIIAHLVTDRDAELSPALYEHLVVAMADVQGSAAMLAQLFAEMRELRLAPSPAIHHAALAALAVHPDYIVRNEVLAAMKQSWTEINPEADGHVALGLLRDGQFELALDKLESMIDNHVPVQPWVYDIFIFMFAQRGFVEEAVRLAHSKAHTTAADDAAESPLSMWHMLLDVCSQAYHYEGTRYVWGRLYEADRYSLPEGVLLNIINTAARHHDFELVTNANKLIAQRGGKLQAHHYEPLIDCYGGVGDLEGALRVLCIMFNAISVAPYASARSIYEWVKKEPESLDLALEALATLKKEYKIPIAALNVLVEAAVETQGYAKALEIYKNAPNYTEAPPNHVTVRYLLQACEDAEARRVLVAEDPELALKGDRQVFADVVFEHVMAGDLNMAYKCVEMLGDAPDPESGAKPEVWISQQTLLVLVRKSLDAQDERVWWLVEQAEKRNMDVQSGIAKLMASFAEQVKRTTGLGEETGGLEDDSETRHPWTS</sequence>
<reference evidence="12" key="2">
    <citation type="submission" date="2020-03" db="EMBL/GenBank/DDBJ databases">
        <authorList>
            <person name="Fu F.-F."/>
            <person name="Chen J."/>
        </authorList>
    </citation>
    <scope>NUCLEOTIDE SEQUENCE</scope>
    <source>
        <strain evidence="12">Lc1</strain>
    </source>
</reference>
<keyword evidence="9" id="KW-0687">Ribonucleoprotein</keyword>
<dbReference type="Gene3D" id="1.25.40.10">
    <property type="entry name" value="Tetratricopeptide repeat domain"/>
    <property type="match status" value="1"/>
</dbReference>
<dbReference type="Pfam" id="PF23276">
    <property type="entry name" value="TPR_24"/>
    <property type="match status" value="1"/>
</dbReference>
<feature type="compositionally biased region" description="Gly residues" evidence="10">
    <location>
        <begin position="127"/>
        <end position="136"/>
    </location>
</feature>
<proteinExistence type="inferred from homology"/>
<comment type="subcellular location">
    <subcellularLocation>
        <location evidence="1">Nucleus</location>
    </subcellularLocation>
</comment>
<protein>
    <submittedName>
        <fullName evidence="12">Putative U6 snRNA-associated Sm-like protein LSm4</fullName>
    </submittedName>
</protein>
<dbReference type="InterPro" id="IPR034101">
    <property type="entry name" value="Lsm4"/>
</dbReference>
<organism evidence="12 13">
    <name type="scientific">Colletotrichum gloeosporioides</name>
    <name type="common">Anthracnose fungus</name>
    <name type="synonym">Glomerella cingulata</name>
    <dbReference type="NCBI Taxonomy" id="474922"/>
    <lineage>
        <taxon>Eukaryota</taxon>
        <taxon>Fungi</taxon>
        <taxon>Dikarya</taxon>
        <taxon>Ascomycota</taxon>
        <taxon>Pezizomycotina</taxon>
        <taxon>Sordariomycetes</taxon>
        <taxon>Hypocreomycetidae</taxon>
        <taxon>Glomerellales</taxon>
        <taxon>Glomerellaceae</taxon>
        <taxon>Colletotrichum</taxon>
        <taxon>Colletotrichum gloeosporioides species complex</taxon>
    </lineage>
</organism>
<evidence type="ECO:0000256" key="2">
    <source>
        <dbReference type="ARBA" id="ARBA00006850"/>
    </source>
</evidence>
<name>A0A8H4FDV9_COLGL</name>
<dbReference type="SMART" id="SM00651">
    <property type="entry name" value="Sm"/>
    <property type="match status" value="1"/>
</dbReference>
<evidence type="ECO:0000259" key="11">
    <source>
        <dbReference type="PROSITE" id="PS52002"/>
    </source>
</evidence>
<dbReference type="PROSITE" id="PS52002">
    <property type="entry name" value="SM"/>
    <property type="match status" value="1"/>
</dbReference>
<dbReference type="FunFam" id="2.30.30.100:FF:000024">
    <property type="entry name" value="U6 snRNA-associated Sm-like protein LSm4"/>
    <property type="match status" value="1"/>
</dbReference>
<keyword evidence="3" id="KW-0507">mRNA processing</keyword>
<dbReference type="GO" id="GO:0097525">
    <property type="term" value="C:spliceosomal snRNP complex"/>
    <property type="evidence" value="ECO:0007669"/>
    <property type="project" value="UniProtKB-ARBA"/>
</dbReference>
<dbReference type="Gene3D" id="2.30.30.100">
    <property type="match status" value="1"/>
</dbReference>
<dbReference type="PANTHER" id="PTHR23338">
    <property type="entry name" value="SMALL NUCLEAR RIBONUCLEOPROTEIN SM"/>
    <property type="match status" value="1"/>
</dbReference>
<evidence type="ECO:0000256" key="8">
    <source>
        <dbReference type="ARBA" id="ARBA00023242"/>
    </source>
</evidence>
<dbReference type="InterPro" id="IPR057027">
    <property type="entry name" value="TPR_mt"/>
</dbReference>
<feature type="domain" description="Sm" evidence="11">
    <location>
        <begin position="40"/>
        <end position="113"/>
    </location>
</feature>
<feature type="region of interest" description="Disordered" evidence="10">
    <location>
        <begin position="122"/>
        <end position="152"/>
    </location>
</feature>
<gene>
    <name evidence="12" type="ORF">GCG54_00008129</name>
</gene>
<dbReference type="SUPFAM" id="SSF50182">
    <property type="entry name" value="Sm-like ribonucleoproteins"/>
    <property type="match status" value="1"/>
</dbReference>
<dbReference type="RefSeq" id="XP_045257406.1">
    <property type="nucleotide sequence ID" value="XM_045408101.1"/>
</dbReference>
<evidence type="ECO:0000256" key="3">
    <source>
        <dbReference type="ARBA" id="ARBA00022664"/>
    </source>
</evidence>
<dbReference type="GO" id="GO:0000956">
    <property type="term" value="P:nuclear-transcribed mRNA catabolic process"/>
    <property type="evidence" value="ECO:0007669"/>
    <property type="project" value="InterPro"/>
</dbReference>
<keyword evidence="8" id="KW-0539">Nucleus</keyword>
<dbReference type="InterPro" id="IPR001163">
    <property type="entry name" value="Sm_dom_euk/arc"/>
</dbReference>
<feature type="region of interest" description="Disordered" evidence="10">
    <location>
        <begin position="220"/>
        <end position="255"/>
    </location>
</feature>
<dbReference type="InterPro" id="IPR010920">
    <property type="entry name" value="LSM_dom_sf"/>
</dbReference>
<dbReference type="InterPro" id="IPR027141">
    <property type="entry name" value="LSm4/Sm_D1/D3"/>
</dbReference>
<feature type="compositionally biased region" description="Basic and acidic residues" evidence="10">
    <location>
        <begin position="222"/>
        <end position="231"/>
    </location>
</feature>
<accession>A0A8H4FDV9</accession>